<dbReference type="PANTHER" id="PTHR23150">
    <property type="entry name" value="SULFATASE MODIFYING FACTOR 1, 2"/>
    <property type="match status" value="1"/>
</dbReference>
<dbReference type="RefSeq" id="WP_242021673.1">
    <property type="nucleotide sequence ID" value="NZ_JAMPKX010000020.1"/>
</dbReference>
<gene>
    <name evidence="2" type="ORF">NC992_24815</name>
</gene>
<dbReference type="InterPro" id="IPR016187">
    <property type="entry name" value="CTDL_fold"/>
</dbReference>
<dbReference type="Gene3D" id="3.90.1580.10">
    <property type="entry name" value="paralog of FGE (formylglycine-generating enzyme)"/>
    <property type="match status" value="1"/>
</dbReference>
<name>A0ABV0KBX1_9CYAN</name>
<feature type="domain" description="Sulfatase-modifying factor enzyme-like" evidence="1">
    <location>
        <begin position="465"/>
        <end position="700"/>
    </location>
</feature>
<protein>
    <submittedName>
        <fullName evidence="2">Formylglycine-generating enzyme family protein</fullName>
    </submittedName>
</protein>
<comment type="caution">
    <text evidence="2">The sequence shown here is derived from an EMBL/GenBank/DDBJ whole genome shotgun (WGS) entry which is preliminary data.</text>
</comment>
<evidence type="ECO:0000259" key="1">
    <source>
        <dbReference type="Pfam" id="PF03781"/>
    </source>
</evidence>
<dbReference type="PANTHER" id="PTHR23150:SF19">
    <property type="entry name" value="FORMYLGLYCINE-GENERATING ENZYME"/>
    <property type="match status" value="1"/>
</dbReference>
<accession>A0ABV0KBX1</accession>
<proteinExistence type="predicted"/>
<evidence type="ECO:0000313" key="3">
    <source>
        <dbReference type="Proteomes" id="UP001482513"/>
    </source>
</evidence>
<reference evidence="2 3" key="1">
    <citation type="submission" date="2022-04" db="EMBL/GenBank/DDBJ databases">
        <title>Positive selection, recombination, and allopatry shape intraspecific diversity of widespread and dominant cyanobacteria.</title>
        <authorList>
            <person name="Wei J."/>
            <person name="Shu W."/>
            <person name="Hu C."/>
        </authorList>
    </citation>
    <scope>NUCLEOTIDE SEQUENCE [LARGE SCALE GENOMIC DNA]</scope>
    <source>
        <strain evidence="2 3">DQ-A4</strain>
    </source>
</reference>
<keyword evidence="3" id="KW-1185">Reference proteome</keyword>
<dbReference type="InterPro" id="IPR005532">
    <property type="entry name" value="SUMF_dom"/>
</dbReference>
<dbReference type="SUPFAM" id="SSF56436">
    <property type="entry name" value="C-type lectin-like"/>
    <property type="match status" value="1"/>
</dbReference>
<dbReference type="InterPro" id="IPR042095">
    <property type="entry name" value="SUMF_sf"/>
</dbReference>
<evidence type="ECO:0000313" key="2">
    <source>
        <dbReference type="EMBL" id="MEP0950119.1"/>
    </source>
</evidence>
<dbReference type="Proteomes" id="UP001482513">
    <property type="component" value="Unassembled WGS sequence"/>
</dbReference>
<organism evidence="2 3">
    <name type="scientific">Leptolyngbya subtilissima DQ-A4</name>
    <dbReference type="NCBI Taxonomy" id="2933933"/>
    <lineage>
        <taxon>Bacteria</taxon>
        <taxon>Bacillati</taxon>
        <taxon>Cyanobacteriota</taxon>
        <taxon>Cyanophyceae</taxon>
        <taxon>Leptolyngbyales</taxon>
        <taxon>Leptolyngbyaceae</taxon>
        <taxon>Leptolyngbya group</taxon>
        <taxon>Leptolyngbya</taxon>
    </lineage>
</organism>
<dbReference type="EMBL" id="JAMPKX010000020">
    <property type="protein sequence ID" value="MEP0950119.1"/>
    <property type="molecule type" value="Genomic_DNA"/>
</dbReference>
<dbReference type="InterPro" id="IPR051043">
    <property type="entry name" value="Sulfatase_Mod_Factor_Kinase"/>
</dbReference>
<dbReference type="Pfam" id="PF03781">
    <property type="entry name" value="FGE-sulfatase"/>
    <property type="match status" value="1"/>
</dbReference>
<sequence>MTELLTLEQRHERAERRVNRFVDRFEPAYYDLVCHAALPLILTPELVSYLRNEFLREVPWMAEVDLLLSDLCSPVGYELYTMDADVRAYALAEQSPTFTAERRREVANLLISYVRYLAEHQSYLSDRELEAQQWAAMLCLGEAERQTVVSKLVERFQSAEIGVAIVGADLLDNAEIAHLAQLTETLKPQLADYPELIEYAALVSDVQLRNIALKRARVEKTYVVAPGQFLRLPAALQTELVAKGRIQVGKNVTQQVFLSELPAAGVTNGTQDSSSIKSRFESINELNSLPDHQFEALLFALNLPMGVMPPRSAAQGLRASALLQWIEGPTGPGLDTLQAVLEQVQAEESSAESSVSFPPLEPFEFIEAHFDLDDDPNPFPPPLQPDEFTVIALEVQPDRGTPQDLEPFNFIVATIQRRPSPQQEQRSLFGGLFGDRSNSSEWEILRQEQQAYRLQEPLPGIAPLEMVSIPRGTFLMGSPDKEPERIEREGPQHEVIVPSFFMGRYLVTQAQWRVVAAMPQVERELMTDPSQFKGNNRPVECVTWYDAVEFCARLSAHTGRQYRLPTEAEWEYACRAGTTTPFHFGKTISPELANYDAKSTYADGPIGKSQQKTTPIYHFGIANAFGLSDMHGNVFEWCQDYLHDNYEGAPIDGSAWIAGGNASRRVLRGGSWFNLPWNCRSAYRDGYGPGDDDNYIGFRVCCSAPKALQLPTS</sequence>